<dbReference type="PANTHER" id="PTHR21584">
    <property type="entry name" value="DIFFERENTIAL DISPLAY AND ACTIVATED BY P53 DDA3 /G2 S PHASE EXPRESSED 1"/>
    <property type="match status" value="1"/>
</dbReference>
<keyword evidence="3" id="KW-0597">Phosphoprotein</keyword>
<dbReference type="EMBL" id="CAIIXF020000005">
    <property type="protein sequence ID" value="CAH1782492.1"/>
    <property type="molecule type" value="Genomic_DNA"/>
</dbReference>
<feature type="domain" description="G2 and S phase-expressed protein 1 N-terminal" evidence="6">
    <location>
        <begin position="76"/>
        <end position="217"/>
    </location>
</feature>
<gene>
    <name evidence="7" type="ORF">OFUS_LOCUS8936</name>
</gene>
<sequence length="691" mass="74447">MESDCTVDLLVDLNDGVTEDNVEEEPAVKTADELPSIESLFERVKTQPETKDNPEIERAESQKELETSVKVNDDIRLLDEEEFDFELGSPKTSEDDKTTESTKRKDNEEHDDDDDEEEEVFFGPVSHIEKCVSVAVKENVVKPLSPLTTKQMAELFAEANSVASQIILQKSPSPKHTPETEFLTPDFMKENSNEPLLNVDLQFTPKSTPKSATSLTRSNTFTKDRSPFHKLPKSKQKVLPVLDGINKNTTSTKKTLNRQTPVKRRSLPLRNAITKMENLRKGTMSFMEAKPTKSVQQPVATKKKEITRPGGGPVSTIVQPKSSAALKSLAPDPVKSAASGPSRSTDPVPLKSTALGPVKATAPSAMNTTLTDKPRTSGLKLPSSKPQLLRPGQMQQSLMGNRSKLVKPGSGPMKASTGLLKPGQVSKPVGSSVSSIVPPSSSGNGPMKATAPGPMKATAPGPMKAIAPGPMKATAPGPMKATVPVKGLSPKKKPVTRSNTCTPKRMTPPRKVNVIKSTPVMPDKGVQQPKRLLSHSSGSSTASTPPKDQSLNMTVNTPPNKNLFTGGSAQKRRSMLPTPTKRGRLSSMGSIPSPLSVRSNTSSVNSSIGSPVMGRNYGKSSSVSSYTASPKAALFSGIDENSPSCLKPRKTKVAFTPLGGKTEKKSLWSPVKRRQPIDSDEQYHQCTKRIK</sequence>
<comment type="subcellular location">
    <subcellularLocation>
        <location evidence="1">Cytoplasm</location>
        <location evidence="1">Cytoskeleton</location>
    </subcellularLocation>
</comment>
<evidence type="ECO:0000256" key="5">
    <source>
        <dbReference type="SAM" id="MobiDB-lite"/>
    </source>
</evidence>
<evidence type="ECO:0000256" key="2">
    <source>
        <dbReference type="ARBA" id="ARBA00022490"/>
    </source>
</evidence>
<protein>
    <recommendedName>
        <fullName evidence="6">G2 and S phase-expressed protein 1 N-terminal domain-containing protein</fullName>
    </recommendedName>
</protein>
<organism evidence="7 8">
    <name type="scientific">Owenia fusiformis</name>
    <name type="common">Polychaete worm</name>
    <dbReference type="NCBI Taxonomy" id="6347"/>
    <lineage>
        <taxon>Eukaryota</taxon>
        <taxon>Metazoa</taxon>
        <taxon>Spiralia</taxon>
        <taxon>Lophotrochozoa</taxon>
        <taxon>Annelida</taxon>
        <taxon>Polychaeta</taxon>
        <taxon>Sedentaria</taxon>
        <taxon>Canalipalpata</taxon>
        <taxon>Sabellida</taxon>
        <taxon>Oweniida</taxon>
        <taxon>Oweniidae</taxon>
        <taxon>Owenia</taxon>
    </lineage>
</organism>
<dbReference type="Pfam" id="PF15259">
    <property type="entry name" value="GTSE1_N"/>
    <property type="match status" value="1"/>
</dbReference>
<dbReference type="GO" id="GO:0015630">
    <property type="term" value="C:microtubule cytoskeleton"/>
    <property type="evidence" value="ECO:0007669"/>
    <property type="project" value="TreeGrafter"/>
</dbReference>
<dbReference type="OrthoDB" id="10072587at2759"/>
<accession>A0A8S4NQ59</accession>
<feature type="compositionally biased region" description="Polar residues" evidence="5">
    <location>
        <begin position="618"/>
        <end position="628"/>
    </location>
</feature>
<proteinExistence type="predicted"/>
<dbReference type="InterPro" id="IPR032768">
    <property type="entry name" value="GTSE1_N"/>
</dbReference>
<feature type="compositionally biased region" description="Acidic residues" evidence="5">
    <location>
        <begin position="109"/>
        <end position="120"/>
    </location>
</feature>
<feature type="region of interest" description="Disordered" evidence="5">
    <location>
        <begin position="283"/>
        <end position="629"/>
    </location>
</feature>
<evidence type="ECO:0000313" key="8">
    <source>
        <dbReference type="Proteomes" id="UP000749559"/>
    </source>
</evidence>
<keyword evidence="4" id="KW-0206">Cytoskeleton</keyword>
<keyword evidence="8" id="KW-1185">Reference proteome</keyword>
<evidence type="ECO:0000256" key="4">
    <source>
        <dbReference type="ARBA" id="ARBA00023212"/>
    </source>
</evidence>
<dbReference type="InterPro" id="IPR026657">
    <property type="entry name" value="DDA3/GTSE-1"/>
</dbReference>
<keyword evidence="2" id="KW-0963">Cytoplasm</keyword>
<evidence type="ECO:0000256" key="3">
    <source>
        <dbReference type="ARBA" id="ARBA00022553"/>
    </source>
</evidence>
<feature type="region of interest" description="Disordered" evidence="5">
    <location>
        <begin position="16"/>
        <end position="35"/>
    </location>
</feature>
<feature type="region of interest" description="Disordered" evidence="5">
    <location>
        <begin position="656"/>
        <end position="691"/>
    </location>
</feature>
<feature type="compositionally biased region" description="Polar residues" evidence="5">
    <location>
        <begin position="544"/>
        <end position="568"/>
    </location>
</feature>
<dbReference type="PANTHER" id="PTHR21584:SF9">
    <property type="entry name" value="G2 AND S PHASE-EXPRESSED PROTEIN 1 N-TERMINAL DOMAIN-CONTAINING PROTEIN"/>
    <property type="match status" value="1"/>
</dbReference>
<dbReference type="Proteomes" id="UP000749559">
    <property type="component" value="Unassembled WGS sequence"/>
</dbReference>
<reference evidence="7" key="1">
    <citation type="submission" date="2022-03" db="EMBL/GenBank/DDBJ databases">
        <authorList>
            <person name="Martin C."/>
        </authorList>
    </citation>
    <scope>NUCLEOTIDE SEQUENCE</scope>
</reference>
<feature type="compositionally biased region" description="Low complexity" evidence="5">
    <location>
        <begin position="422"/>
        <end position="446"/>
    </location>
</feature>
<name>A0A8S4NQ59_OWEFU</name>
<evidence type="ECO:0000256" key="1">
    <source>
        <dbReference type="ARBA" id="ARBA00004245"/>
    </source>
</evidence>
<feature type="compositionally biased region" description="Low complexity" evidence="5">
    <location>
        <begin position="534"/>
        <end position="543"/>
    </location>
</feature>
<feature type="region of interest" description="Disordered" evidence="5">
    <location>
        <begin position="41"/>
        <end position="122"/>
    </location>
</feature>
<dbReference type="GO" id="GO:0008017">
    <property type="term" value="F:microtubule binding"/>
    <property type="evidence" value="ECO:0007669"/>
    <property type="project" value="TreeGrafter"/>
</dbReference>
<comment type="caution">
    <text evidence="7">The sequence shown here is derived from an EMBL/GenBank/DDBJ whole genome shotgun (WGS) entry which is preliminary data.</text>
</comment>
<dbReference type="AlphaFoldDB" id="A0A8S4NQ59"/>
<feature type="region of interest" description="Disordered" evidence="5">
    <location>
        <begin position="200"/>
        <end position="237"/>
    </location>
</feature>
<feature type="compositionally biased region" description="Low complexity" evidence="5">
    <location>
        <begin position="596"/>
        <end position="610"/>
    </location>
</feature>
<feature type="compositionally biased region" description="Polar residues" evidence="5">
    <location>
        <begin position="204"/>
        <end position="221"/>
    </location>
</feature>
<evidence type="ECO:0000313" key="7">
    <source>
        <dbReference type="EMBL" id="CAH1782492.1"/>
    </source>
</evidence>
<feature type="compositionally biased region" description="Basic and acidic residues" evidence="5">
    <location>
        <begin position="92"/>
        <end position="108"/>
    </location>
</feature>
<feature type="compositionally biased region" description="Basic and acidic residues" evidence="5">
    <location>
        <begin position="41"/>
        <end position="78"/>
    </location>
</feature>
<evidence type="ECO:0000259" key="6">
    <source>
        <dbReference type="Pfam" id="PF15259"/>
    </source>
</evidence>